<proteinExistence type="predicted"/>
<dbReference type="SUPFAM" id="SSF52980">
    <property type="entry name" value="Restriction endonuclease-like"/>
    <property type="match status" value="1"/>
</dbReference>
<protein>
    <recommendedName>
        <fullName evidence="1">Putative restriction endonuclease domain-containing protein</fullName>
    </recommendedName>
</protein>
<name>A0A1Z4KQ30_ANAVA</name>
<accession>A0A1Z4KQ30</accession>
<dbReference type="Proteomes" id="UP000217507">
    <property type="component" value="Chromosome"/>
</dbReference>
<evidence type="ECO:0000313" key="3">
    <source>
        <dbReference type="Proteomes" id="UP000217507"/>
    </source>
</evidence>
<dbReference type="CDD" id="cd06260">
    <property type="entry name" value="DUF820-like"/>
    <property type="match status" value="1"/>
</dbReference>
<evidence type="ECO:0000259" key="1">
    <source>
        <dbReference type="Pfam" id="PF05685"/>
    </source>
</evidence>
<dbReference type="AlphaFoldDB" id="A0A1Z4KQ30"/>
<dbReference type="InterPro" id="IPR011335">
    <property type="entry name" value="Restrct_endonuc-II-like"/>
</dbReference>
<dbReference type="PANTHER" id="PTHR35400">
    <property type="entry name" value="SLR1083 PROTEIN"/>
    <property type="match status" value="1"/>
</dbReference>
<reference evidence="2 3" key="1">
    <citation type="submission" date="2017-06" db="EMBL/GenBank/DDBJ databases">
        <title>Genome sequencing of cyanobaciteial culture collection at National Institute for Environmental Studies (NIES).</title>
        <authorList>
            <person name="Hirose Y."/>
            <person name="Shimura Y."/>
            <person name="Fujisawa T."/>
            <person name="Nakamura Y."/>
            <person name="Kawachi M."/>
        </authorList>
    </citation>
    <scope>NUCLEOTIDE SEQUENCE [LARGE SCALE GENOMIC DNA]</scope>
    <source>
        <strain evidence="2 3">NIES-23</strain>
    </source>
</reference>
<dbReference type="Pfam" id="PF05685">
    <property type="entry name" value="Uma2"/>
    <property type="match status" value="1"/>
</dbReference>
<dbReference type="PANTHER" id="PTHR35400:SF1">
    <property type="entry name" value="SLR1083 PROTEIN"/>
    <property type="match status" value="1"/>
</dbReference>
<organism evidence="2 3">
    <name type="scientific">Trichormus variabilis NIES-23</name>
    <dbReference type="NCBI Taxonomy" id="1973479"/>
    <lineage>
        <taxon>Bacteria</taxon>
        <taxon>Bacillati</taxon>
        <taxon>Cyanobacteriota</taxon>
        <taxon>Cyanophyceae</taxon>
        <taxon>Nostocales</taxon>
        <taxon>Nostocaceae</taxon>
        <taxon>Trichormus</taxon>
    </lineage>
</organism>
<dbReference type="EMBL" id="AP018216">
    <property type="protein sequence ID" value="BAY71102.1"/>
    <property type="molecule type" value="Genomic_DNA"/>
</dbReference>
<dbReference type="InterPro" id="IPR008538">
    <property type="entry name" value="Uma2"/>
</dbReference>
<gene>
    <name evidence="2" type="ORF">NIES23_39160</name>
</gene>
<sequence>MQNTETTLQLRLWTVEEYHRMAESSIFGADERVELLEGKIICMIAKGTAYRSATTRTDRLLQNSLKNLALICVQDPVKLNDHSEPEPDIAVVKIDPLDYADHHPTPSEVYLIIEVADSSLKLDCITKSQAYSQAGIKDYWVLDVISRQLHVFRQPTPQDYKSKVVLAEDATIAPLEFPDLQIAVLDMLPPVIGDK</sequence>
<feature type="domain" description="Putative restriction endonuclease" evidence="1">
    <location>
        <begin position="15"/>
        <end position="184"/>
    </location>
</feature>
<dbReference type="InterPro" id="IPR012296">
    <property type="entry name" value="Nuclease_put_TT1808"/>
</dbReference>
<dbReference type="Gene3D" id="3.90.1570.10">
    <property type="entry name" value="tt1808, chain A"/>
    <property type="match status" value="1"/>
</dbReference>
<evidence type="ECO:0000313" key="2">
    <source>
        <dbReference type="EMBL" id="BAY71102.1"/>
    </source>
</evidence>